<dbReference type="RefSeq" id="WP_254972631.1">
    <property type="nucleotide sequence ID" value="NZ_JANDWK010000005.1"/>
</dbReference>
<evidence type="ECO:0000313" key="3">
    <source>
        <dbReference type="Proteomes" id="UP001204486"/>
    </source>
</evidence>
<comment type="caution">
    <text evidence="2">The sequence shown here is derived from an EMBL/GenBank/DDBJ whole genome shotgun (WGS) entry which is preliminary data.</text>
</comment>
<dbReference type="EMBL" id="JANDWN010000005">
    <property type="protein sequence ID" value="MCP9598967.1"/>
    <property type="molecule type" value="Genomic_DNA"/>
</dbReference>
<keyword evidence="1" id="KW-1133">Transmembrane helix</keyword>
<evidence type="ECO:0000313" key="2">
    <source>
        <dbReference type="EMBL" id="MCP9598967.1"/>
    </source>
</evidence>
<protein>
    <submittedName>
        <fullName evidence="2">Uncharacterized protein</fullName>
    </submittedName>
</protein>
<proteinExistence type="predicted"/>
<accession>A0AAW5ITH3</accession>
<feature type="transmembrane region" description="Helical" evidence="1">
    <location>
        <begin position="23"/>
        <end position="50"/>
    </location>
</feature>
<dbReference type="AlphaFoldDB" id="A0AAW5ITH3"/>
<feature type="transmembrane region" description="Helical" evidence="1">
    <location>
        <begin position="56"/>
        <end position="75"/>
    </location>
</feature>
<gene>
    <name evidence="2" type="ORF">NNC55_03185</name>
</gene>
<feature type="transmembrane region" description="Helical" evidence="1">
    <location>
        <begin position="98"/>
        <end position="120"/>
    </location>
</feature>
<evidence type="ECO:0000256" key="1">
    <source>
        <dbReference type="SAM" id="Phobius"/>
    </source>
</evidence>
<sequence>MEKQSFLSNLIGKANYHGFKEEYALVIFFIGTGLLAILTPLTFFCYWGILSSVFNLITGTSLLFIVYVAALIVLLDKEVKVETHSDSTIAKQKVKKPFTYKLTIVWGLFLVVGGIVAIYGTNKYRRYYAF</sequence>
<name>A0AAW5ITH3_9BACT</name>
<organism evidence="2 3">
    <name type="scientific">Segatella copri</name>
    <dbReference type="NCBI Taxonomy" id="165179"/>
    <lineage>
        <taxon>Bacteria</taxon>
        <taxon>Pseudomonadati</taxon>
        <taxon>Bacteroidota</taxon>
        <taxon>Bacteroidia</taxon>
        <taxon>Bacteroidales</taxon>
        <taxon>Prevotellaceae</taxon>
        <taxon>Segatella</taxon>
    </lineage>
</organism>
<keyword evidence="1" id="KW-0472">Membrane</keyword>
<dbReference type="Proteomes" id="UP001204486">
    <property type="component" value="Unassembled WGS sequence"/>
</dbReference>
<reference evidence="2" key="1">
    <citation type="submission" date="2022-07" db="EMBL/GenBank/DDBJ databases">
        <title>Prevotella copri.</title>
        <authorList>
            <person name="Yang C."/>
        </authorList>
    </citation>
    <scope>NUCLEOTIDE SEQUENCE</scope>
    <source>
        <strain evidence="2">HF1476</strain>
    </source>
</reference>
<keyword evidence="1" id="KW-0812">Transmembrane</keyword>